<evidence type="ECO:0000256" key="5">
    <source>
        <dbReference type="ARBA" id="ARBA00023136"/>
    </source>
</evidence>
<evidence type="ECO:0000256" key="3">
    <source>
        <dbReference type="ARBA" id="ARBA00022692"/>
    </source>
</evidence>
<dbReference type="Pfam" id="PF04241">
    <property type="entry name" value="DUF423"/>
    <property type="match status" value="1"/>
</dbReference>
<name>A0A0C1IS44_9BACT</name>
<dbReference type="STRING" id="1349421.OI18_18620"/>
<evidence type="ECO:0000256" key="2">
    <source>
        <dbReference type="ARBA" id="ARBA00009694"/>
    </source>
</evidence>
<evidence type="ECO:0000256" key="1">
    <source>
        <dbReference type="ARBA" id="ARBA00004141"/>
    </source>
</evidence>
<dbReference type="EMBL" id="JSVC01000021">
    <property type="protein sequence ID" value="KIC93264.1"/>
    <property type="molecule type" value="Genomic_DNA"/>
</dbReference>
<evidence type="ECO:0000313" key="7">
    <source>
        <dbReference type="EMBL" id="KIC93264.1"/>
    </source>
</evidence>
<dbReference type="PANTHER" id="PTHR43461:SF1">
    <property type="entry name" value="TRANSMEMBRANE PROTEIN 256"/>
    <property type="match status" value="1"/>
</dbReference>
<comment type="similarity">
    <text evidence="2">Belongs to the UPF0382 family.</text>
</comment>
<dbReference type="RefSeq" id="WP_039142553.1">
    <property type="nucleotide sequence ID" value="NZ_JSVC01000021.1"/>
</dbReference>
<evidence type="ECO:0000256" key="6">
    <source>
        <dbReference type="SAM" id="Phobius"/>
    </source>
</evidence>
<feature type="transmembrane region" description="Helical" evidence="6">
    <location>
        <begin position="73"/>
        <end position="92"/>
    </location>
</feature>
<dbReference type="OrthoDB" id="9802121at2"/>
<gene>
    <name evidence="7" type="ORF">OI18_18620</name>
</gene>
<feature type="transmembrane region" description="Helical" evidence="6">
    <location>
        <begin position="47"/>
        <end position="66"/>
    </location>
</feature>
<dbReference type="InterPro" id="IPR006696">
    <property type="entry name" value="DUF423"/>
</dbReference>
<protein>
    <submittedName>
        <fullName evidence="7">Membrane protein</fullName>
    </submittedName>
</protein>
<reference evidence="7 8" key="1">
    <citation type="submission" date="2014-11" db="EMBL/GenBank/DDBJ databases">
        <title>Genome sequence of Flavihumibacter solisilvae 3-3.</title>
        <authorList>
            <person name="Zhou G."/>
            <person name="Li M."/>
            <person name="Wang G."/>
        </authorList>
    </citation>
    <scope>NUCLEOTIDE SEQUENCE [LARGE SCALE GENOMIC DNA]</scope>
    <source>
        <strain evidence="7 8">3-3</strain>
    </source>
</reference>
<keyword evidence="8" id="KW-1185">Reference proteome</keyword>
<keyword evidence="4 6" id="KW-1133">Transmembrane helix</keyword>
<proteinExistence type="inferred from homology"/>
<organism evidence="7 8">
    <name type="scientific">Flavihumibacter solisilvae</name>
    <dbReference type="NCBI Taxonomy" id="1349421"/>
    <lineage>
        <taxon>Bacteria</taxon>
        <taxon>Pseudomonadati</taxon>
        <taxon>Bacteroidota</taxon>
        <taxon>Chitinophagia</taxon>
        <taxon>Chitinophagales</taxon>
        <taxon>Chitinophagaceae</taxon>
        <taxon>Flavihumibacter</taxon>
    </lineage>
</organism>
<dbReference type="AlphaFoldDB" id="A0A0C1IS44"/>
<comment type="caution">
    <text evidence="7">The sequence shown here is derived from an EMBL/GenBank/DDBJ whole genome shotgun (WGS) entry which is preliminary data.</text>
</comment>
<comment type="subcellular location">
    <subcellularLocation>
        <location evidence="1">Membrane</location>
        <topology evidence="1">Multi-pass membrane protein</topology>
    </subcellularLocation>
</comment>
<keyword evidence="5 6" id="KW-0472">Membrane</keyword>
<dbReference type="PANTHER" id="PTHR43461">
    <property type="entry name" value="TRANSMEMBRANE PROTEIN 256"/>
    <property type="match status" value="1"/>
</dbReference>
<evidence type="ECO:0000313" key="8">
    <source>
        <dbReference type="Proteomes" id="UP000031408"/>
    </source>
</evidence>
<dbReference type="Proteomes" id="UP000031408">
    <property type="component" value="Unassembled WGS sequence"/>
</dbReference>
<dbReference type="GO" id="GO:0016020">
    <property type="term" value="C:membrane"/>
    <property type="evidence" value="ECO:0007669"/>
    <property type="project" value="UniProtKB-SubCell"/>
</dbReference>
<accession>A0A0C1IS44</accession>
<sequence>MSRSILSSAAILGALAVILGAFGAHGLKQYVPVETVSTFETGVRYHFYHVFALLATGLSAIHFPGIRMKRAAQCFFTGILLFSGSLYLLTFLKATQTVGYSGIGIITPIGGLFFVAGWLFLLGGLLKRDT</sequence>
<evidence type="ECO:0000256" key="4">
    <source>
        <dbReference type="ARBA" id="ARBA00022989"/>
    </source>
</evidence>
<keyword evidence="3 6" id="KW-0812">Transmembrane</keyword>
<feature type="transmembrane region" description="Helical" evidence="6">
    <location>
        <begin position="98"/>
        <end position="126"/>
    </location>
</feature>